<organism evidence="2">
    <name type="scientific">marine sediment metagenome</name>
    <dbReference type="NCBI Taxonomy" id="412755"/>
    <lineage>
        <taxon>unclassified sequences</taxon>
        <taxon>metagenomes</taxon>
        <taxon>ecological metagenomes</taxon>
    </lineage>
</organism>
<dbReference type="AlphaFoldDB" id="A0A0F9KVE4"/>
<name>A0A0F9KVE4_9ZZZZ</name>
<gene>
    <name evidence="2" type="ORF">LCGC14_1656550</name>
</gene>
<protein>
    <submittedName>
        <fullName evidence="2">Uncharacterized protein</fullName>
    </submittedName>
</protein>
<sequence length="85" mass="9797">MSFLGTIFVLIILALIGAALYGIYIGILYIGWQWSVLILFLLGSLIALFMAYKNKRALLYSFGWDLHLLDGELTKKEEKNYYDKK</sequence>
<comment type="caution">
    <text evidence="2">The sequence shown here is derived from an EMBL/GenBank/DDBJ whole genome shotgun (WGS) entry which is preliminary data.</text>
</comment>
<keyword evidence="1" id="KW-0472">Membrane</keyword>
<feature type="transmembrane region" description="Helical" evidence="1">
    <location>
        <begin position="33"/>
        <end position="52"/>
    </location>
</feature>
<dbReference type="EMBL" id="LAZR01014009">
    <property type="protein sequence ID" value="KKM19355.1"/>
    <property type="molecule type" value="Genomic_DNA"/>
</dbReference>
<evidence type="ECO:0000256" key="1">
    <source>
        <dbReference type="SAM" id="Phobius"/>
    </source>
</evidence>
<reference evidence="2" key="1">
    <citation type="journal article" date="2015" name="Nature">
        <title>Complex archaea that bridge the gap between prokaryotes and eukaryotes.</title>
        <authorList>
            <person name="Spang A."/>
            <person name="Saw J.H."/>
            <person name="Jorgensen S.L."/>
            <person name="Zaremba-Niedzwiedzka K."/>
            <person name="Martijn J."/>
            <person name="Lind A.E."/>
            <person name="van Eijk R."/>
            <person name="Schleper C."/>
            <person name="Guy L."/>
            <person name="Ettema T.J."/>
        </authorList>
    </citation>
    <scope>NUCLEOTIDE SEQUENCE</scope>
</reference>
<accession>A0A0F9KVE4</accession>
<keyword evidence="1" id="KW-1133">Transmembrane helix</keyword>
<feature type="transmembrane region" description="Helical" evidence="1">
    <location>
        <begin position="7"/>
        <end position="27"/>
    </location>
</feature>
<evidence type="ECO:0000313" key="2">
    <source>
        <dbReference type="EMBL" id="KKM19355.1"/>
    </source>
</evidence>
<proteinExistence type="predicted"/>
<keyword evidence="1" id="KW-0812">Transmembrane</keyword>